<dbReference type="PANTHER" id="PTHR23085:SF16">
    <property type="entry name" value="GH28348P"/>
    <property type="match status" value="1"/>
</dbReference>
<keyword evidence="9" id="KW-1133">Transmembrane helix</keyword>
<proteinExistence type="inferred from homology"/>
<dbReference type="Gene3D" id="2.20.110.10">
    <property type="entry name" value="Histone H3 K4-specific methyltransferase SET7/9 N-terminal domain"/>
    <property type="match status" value="1"/>
</dbReference>
<evidence type="ECO:0000256" key="4">
    <source>
        <dbReference type="ARBA" id="ARBA00008599"/>
    </source>
</evidence>
<reference evidence="12 13" key="1">
    <citation type="submission" date="2024-11" db="EMBL/GenBank/DDBJ databases">
        <title>Adaptive evolution of stress response genes in parasites aligns with host niche diversity.</title>
        <authorList>
            <person name="Hahn C."/>
            <person name="Resl P."/>
        </authorList>
    </citation>
    <scope>NUCLEOTIDE SEQUENCE [LARGE SCALE GENOMIC DNA]</scope>
    <source>
        <strain evidence="12">EGGRZ-B1_66</strain>
        <tissue evidence="12">Body</tissue>
    </source>
</reference>
<dbReference type="Proteomes" id="UP001626550">
    <property type="component" value="Unassembled WGS sequence"/>
</dbReference>
<evidence type="ECO:0000256" key="8">
    <source>
        <dbReference type="ARBA" id="ARBA00022824"/>
    </source>
</evidence>
<comment type="subcellular location">
    <subcellularLocation>
        <location evidence="3">Cell membrane</location>
    </subcellularLocation>
    <subcellularLocation>
        <location evidence="2">Endomembrane system</location>
        <topology evidence="2">Peripheral membrane protein</topology>
    </subcellularLocation>
    <subcellularLocation>
        <location evidence="1">Endoplasmic reticulum membrane</location>
        <topology evidence="1">Single-pass type IV membrane protein</topology>
    </subcellularLocation>
</comment>
<sequence>MACQRLANETQHDSGFGASRNAATRRGSFASQRSGDAIEPGESFEEEEPYGGNLKSLSTALKKPGPPPLRLSSKFKCGFVLSSLRSDLLLKRQAKIEQRSFSLQHKQRARSLSNIFNPHAGREQHFRRSGSTSRSMQSSGRLNAGSESIFNLDEVDAIDPETVEVYAGQWDADTRQGYGVCVRSDGVSYEGQWVRNKRHGYGQTKFRDGTIELGRYQNGKLIFLAWNKGAKPHMMLYNYHITREVAAAVKKANQLADQARDKAKQAHNKSVGHLDPFFENRNKSSLHFTSLIVPPVREFLSWTVPSCRDSISDAIKFVLCRLHQVKDITQKAEKAAKVAREYSLETRELVLEMYPDFEQPGIKYLQDMVRLMEVTKHGNKAFENALNSAKDVLSGITTGLASTAPGGARQKEQDYADQEVGLELPPKIFVPNESTQVSRAGSYRKKREKRYELPGRNNKKKTREQSIAEAQASL</sequence>
<accession>A0ABD2PKJ5</accession>
<dbReference type="InterPro" id="IPR017191">
    <property type="entry name" value="Junctophilin"/>
</dbReference>
<evidence type="ECO:0000313" key="12">
    <source>
        <dbReference type="EMBL" id="KAL3307357.1"/>
    </source>
</evidence>
<keyword evidence="13" id="KW-1185">Reference proteome</keyword>
<feature type="region of interest" description="Disordered" evidence="11">
    <location>
        <begin position="114"/>
        <end position="142"/>
    </location>
</feature>
<evidence type="ECO:0000256" key="1">
    <source>
        <dbReference type="ARBA" id="ARBA00004163"/>
    </source>
</evidence>
<keyword evidence="5" id="KW-1003">Cell membrane</keyword>
<evidence type="ECO:0000256" key="7">
    <source>
        <dbReference type="ARBA" id="ARBA00022737"/>
    </source>
</evidence>
<evidence type="ECO:0000256" key="5">
    <source>
        <dbReference type="ARBA" id="ARBA00022475"/>
    </source>
</evidence>
<dbReference type="EMBL" id="JBJKFK010007565">
    <property type="protein sequence ID" value="KAL3307357.1"/>
    <property type="molecule type" value="Genomic_DNA"/>
</dbReference>
<keyword evidence="8" id="KW-0256">Endoplasmic reticulum</keyword>
<dbReference type="GO" id="GO:0005886">
    <property type="term" value="C:plasma membrane"/>
    <property type="evidence" value="ECO:0007669"/>
    <property type="project" value="UniProtKB-SubCell"/>
</dbReference>
<comment type="similarity">
    <text evidence="4">Belongs to the junctophilin family.</text>
</comment>
<keyword evidence="7" id="KW-0677">Repeat</keyword>
<dbReference type="InterPro" id="IPR003409">
    <property type="entry name" value="MORN"/>
</dbReference>
<feature type="region of interest" description="Disordered" evidence="11">
    <location>
        <begin position="431"/>
        <end position="474"/>
    </location>
</feature>
<comment type="caution">
    <text evidence="12">The sequence shown here is derived from an EMBL/GenBank/DDBJ whole genome shotgun (WGS) entry which is preliminary data.</text>
</comment>
<feature type="non-terminal residue" evidence="12">
    <location>
        <position position="474"/>
    </location>
</feature>
<dbReference type="AlphaFoldDB" id="A0ABD2PKJ5"/>
<evidence type="ECO:0000313" key="13">
    <source>
        <dbReference type="Proteomes" id="UP001626550"/>
    </source>
</evidence>
<feature type="region of interest" description="Disordered" evidence="11">
    <location>
        <begin position="1"/>
        <end position="67"/>
    </location>
</feature>
<name>A0ABD2PKJ5_9PLAT</name>
<evidence type="ECO:0000256" key="3">
    <source>
        <dbReference type="ARBA" id="ARBA00004236"/>
    </source>
</evidence>
<gene>
    <name evidence="12" type="primary">JPH1_5</name>
    <name evidence="12" type="ORF">Ciccas_014133</name>
</gene>
<protein>
    <submittedName>
        <fullName evidence="12">Junctophilin-1</fullName>
    </submittedName>
</protein>
<evidence type="ECO:0000256" key="9">
    <source>
        <dbReference type="ARBA" id="ARBA00022989"/>
    </source>
</evidence>
<keyword evidence="6" id="KW-0812">Transmembrane</keyword>
<feature type="compositionally biased region" description="Low complexity" evidence="11">
    <location>
        <begin position="129"/>
        <end position="141"/>
    </location>
</feature>
<evidence type="ECO:0000256" key="6">
    <source>
        <dbReference type="ARBA" id="ARBA00022692"/>
    </source>
</evidence>
<keyword evidence="10" id="KW-0472">Membrane</keyword>
<dbReference type="GO" id="GO:0005789">
    <property type="term" value="C:endoplasmic reticulum membrane"/>
    <property type="evidence" value="ECO:0007669"/>
    <property type="project" value="UniProtKB-SubCell"/>
</dbReference>
<evidence type="ECO:0000256" key="2">
    <source>
        <dbReference type="ARBA" id="ARBA00004184"/>
    </source>
</evidence>
<dbReference type="Pfam" id="PF02493">
    <property type="entry name" value="MORN"/>
    <property type="match status" value="2"/>
</dbReference>
<evidence type="ECO:0000256" key="11">
    <source>
        <dbReference type="SAM" id="MobiDB-lite"/>
    </source>
</evidence>
<evidence type="ECO:0000256" key="10">
    <source>
        <dbReference type="ARBA" id="ARBA00023136"/>
    </source>
</evidence>
<organism evidence="12 13">
    <name type="scientific">Cichlidogyrus casuarinus</name>
    <dbReference type="NCBI Taxonomy" id="1844966"/>
    <lineage>
        <taxon>Eukaryota</taxon>
        <taxon>Metazoa</taxon>
        <taxon>Spiralia</taxon>
        <taxon>Lophotrochozoa</taxon>
        <taxon>Platyhelminthes</taxon>
        <taxon>Monogenea</taxon>
        <taxon>Monopisthocotylea</taxon>
        <taxon>Dactylogyridea</taxon>
        <taxon>Ancyrocephalidae</taxon>
        <taxon>Cichlidogyrus</taxon>
    </lineage>
</organism>
<dbReference type="SUPFAM" id="SSF82185">
    <property type="entry name" value="Histone H3 K4-specific methyltransferase SET7/9 N-terminal domain"/>
    <property type="match status" value="1"/>
</dbReference>
<dbReference type="PANTHER" id="PTHR23085">
    <property type="entry name" value="GH28348P"/>
    <property type="match status" value="1"/>
</dbReference>
<dbReference type="SMART" id="SM00698">
    <property type="entry name" value="MORN"/>
    <property type="match status" value="2"/>
</dbReference>